<evidence type="ECO:0000259" key="2">
    <source>
        <dbReference type="Pfam" id="PF12172"/>
    </source>
</evidence>
<dbReference type="InterPro" id="IPR052513">
    <property type="entry name" value="Thioester_dehydratase-like"/>
</dbReference>
<dbReference type="Gene3D" id="6.10.30.10">
    <property type="match status" value="1"/>
</dbReference>
<feature type="domain" description="ChsH2 C-terminal OB-fold" evidence="1">
    <location>
        <begin position="55"/>
        <end position="120"/>
    </location>
</feature>
<feature type="domain" description="ChsH2 rubredoxin-like zinc ribbon" evidence="2">
    <location>
        <begin position="18"/>
        <end position="53"/>
    </location>
</feature>
<dbReference type="AlphaFoldDB" id="A0A1K0JLX8"/>
<protein>
    <recommendedName>
        <fullName evidence="4">DNA-binding protein</fullName>
    </recommendedName>
</protein>
<reference evidence="3" key="1">
    <citation type="submission" date="2016-09" db="EMBL/GenBank/DDBJ databases">
        <authorList>
            <person name="Capua I."/>
            <person name="De Benedictis P."/>
            <person name="Joannis T."/>
            <person name="Lombin L.H."/>
            <person name="Cattoli G."/>
        </authorList>
    </citation>
    <scope>NUCLEOTIDE SEQUENCE</scope>
    <source>
        <strain evidence="3">B9</strain>
    </source>
</reference>
<evidence type="ECO:0008006" key="4">
    <source>
        <dbReference type="Google" id="ProtNLM"/>
    </source>
</evidence>
<gene>
    <name evidence="3" type="ORF">CNECB9_5000008</name>
</gene>
<accession>A0A1K0JLX8</accession>
<dbReference type="Pfam" id="PF01796">
    <property type="entry name" value="OB_ChsH2_C"/>
    <property type="match status" value="1"/>
</dbReference>
<dbReference type="InterPro" id="IPR012340">
    <property type="entry name" value="NA-bd_OB-fold"/>
</dbReference>
<proteinExistence type="predicted"/>
<dbReference type="SUPFAM" id="SSF50249">
    <property type="entry name" value="Nucleic acid-binding proteins"/>
    <property type="match status" value="1"/>
</dbReference>
<dbReference type="InterPro" id="IPR002878">
    <property type="entry name" value="ChsH2_C"/>
</dbReference>
<dbReference type="Pfam" id="PF12172">
    <property type="entry name" value="zf-ChsH2"/>
    <property type="match status" value="1"/>
</dbReference>
<dbReference type="EMBL" id="FMSH01000447">
    <property type="protein sequence ID" value="SCU90949.1"/>
    <property type="molecule type" value="Genomic_DNA"/>
</dbReference>
<evidence type="ECO:0000313" key="3">
    <source>
        <dbReference type="EMBL" id="SCU90949.1"/>
    </source>
</evidence>
<organism evidence="3">
    <name type="scientific">Cupriavidus necator</name>
    <name type="common">Alcaligenes eutrophus</name>
    <name type="synonym">Ralstonia eutropha</name>
    <dbReference type="NCBI Taxonomy" id="106590"/>
    <lineage>
        <taxon>Bacteria</taxon>
        <taxon>Pseudomonadati</taxon>
        <taxon>Pseudomonadota</taxon>
        <taxon>Betaproteobacteria</taxon>
        <taxon>Burkholderiales</taxon>
        <taxon>Burkholderiaceae</taxon>
        <taxon>Cupriavidus</taxon>
    </lineage>
</organism>
<sequence>MTMDKTIPIPTPVTQPFWEGCTAGEFRYQLCNACHEPQFYPRALCRHCHAQDLSWKVASGFGTVHTYTTVHRAPSEAFDADVPYLLALIDLDEGIRIMTNILNATETDVSVGAKVRIVFESRGDRVLPQAVLAQ</sequence>
<dbReference type="PANTHER" id="PTHR34075">
    <property type="entry name" value="BLR3430 PROTEIN"/>
    <property type="match status" value="1"/>
</dbReference>
<evidence type="ECO:0000259" key="1">
    <source>
        <dbReference type="Pfam" id="PF01796"/>
    </source>
</evidence>
<name>A0A1K0JLX8_CUPNE</name>
<dbReference type="InterPro" id="IPR022002">
    <property type="entry name" value="ChsH2_Znr"/>
</dbReference>
<dbReference type="PANTHER" id="PTHR34075:SF5">
    <property type="entry name" value="BLR3430 PROTEIN"/>
    <property type="match status" value="1"/>
</dbReference>